<reference evidence="2 3" key="1">
    <citation type="submission" date="2024-03" db="EMBL/GenBank/DDBJ databases">
        <title>Draft genome sequence of Pseudonocardia nematodicida JCM 31783.</title>
        <authorList>
            <person name="Butdee W."/>
            <person name="Duangmal K."/>
        </authorList>
    </citation>
    <scope>NUCLEOTIDE SEQUENCE [LARGE SCALE GENOMIC DNA]</scope>
    <source>
        <strain evidence="2 3">JCM 31783</strain>
    </source>
</reference>
<feature type="transmembrane region" description="Helical" evidence="1">
    <location>
        <begin position="12"/>
        <end position="37"/>
    </location>
</feature>
<name>A0ABV1K4M7_9PSEU</name>
<dbReference type="Proteomes" id="UP001494902">
    <property type="component" value="Unassembled WGS sequence"/>
</dbReference>
<comment type="caution">
    <text evidence="2">The sequence shown here is derived from an EMBL/GenBank/DDBJ whole genome shotgun (WGS) entry which is preliminary data.</text>
</comment>
<evidence type="ECO:0000313" key="3">
    <source>
        <dbReference type="Proteomes" id="UP001494902"/>
    </source>
</evidence>
<feature type="transmembrane region" description="Helical" evidence="1">
    <location>
        <begin position="49"/>
        <end position="74"/>
    </location>
</feature>
<keyword evidence="1" id="KW-0472">Membrane</keyword>
<evidence type="ECO:0000256" key="1">
    <source>
        <dbReference type="SAM" id="Phobius"/>
    </source>
</evidence>
<sequence length="135" mass="14091">MPTPHTQHRESTAAASSALTALRVAAVASVVVLAWQFVTAGSLIDGGSIGLHAIGAIVLHVVTGLAALGALWLLVTTRGSVWPTVVAVVVFVLTFVQAYYGGYSTMFIHVPGAMLLTIGALWLAYWSLARHGARP</sequence>
<keyword evidence="3" id="KW-1185">Reference proteome</keyword>
<organism evidence="2 3">
    <name type="scientific">Pseudonocardia nematodicida</name>
    <dbReference type="NCBI Taxonomy" id="1206997"/>
    <lineage>
        <taxon>Bacteria</taxon>
        <taxon>Bacillati</taxon>
        <taxon>Actinomycetota</taxon>
        <taxon>Actinomycetes</taxon>
        <taxon>Pseudonocardiales</taxon>
        <taxon>Pseudonocardiaceae</taxon>
        <taxon>Pseudonocardia</taxon>
    </lineage>
</organism>
<dbReference type="EMBL" id="JBEDNQ010000001">
    <property type="protein sequence ID" value="MEQ3549398.1"/>
    <property type="molecule type" value="Genomic_DNA"/>
</dbReference>
<feature type="transmembrane region" description="Helical" evidence="1">
    <location>
        <begin position="106"/>
        <end position="128"/>
    </location>
</feature>
<accession>A0ABV1K4M7</accession>
<keyword evidence="1" id="KW-0812">Transmembrane</keyword>
<proteinExistence type="predicted"/>
<gene>
    <name evidence="2" type="ORF">WIS52_02845</name>
</gene>
<keyword evidence="1" id="KW-1133">Transmembrane helix</keyword>
<protein>
    <submittedName>
        <fullName evidence="2">Uncharacterized protein</fullName>
    </submittedName>
</protein>
<feature type="transmembrane region" description="Helical" evidence="1">
    <location>
        <begin position="81"/>
        <end position="100"/>
    </location>
</feature>
<dbReference type="RefSeq" id="WP_349296475.1">
    <property type="nucleotide sequence ID" value="NZ_JBEDNQ010000001.1"/>
</dbReference>
<evidence type="ECO:0000313" key="2">
    <source>
        <dbReference type="EMBL" id="MEQ3549398.1"/>
    </source>
</evidence>